<feature type="domain" description="Histidine kinase" evidence="17">
    <location>
        <begin position="578"/>
        <end position="662"/>
    </location>
</feature>
<dbReference type="InterPro" id="IPR003594">
    <property type="entry name" value="HATPase_dom"/>
</dbReference>
<evidence type="ECO:0000256" key="6">
    <source>
        <dbReference type="ARBA" id="ARBA00022485"/>
    </source>
</evidence>
<comment type="catalytic activity">
    <reaction evidence="1">
        <text>ATP + protein L-histidine = ADP + protein N-phospho-L-histidine.</text>
        <dbReference type="EC" id="2.7.13.3"/>
    </reaction>
</comment>
<keyword evidence="13" id="KW-0411">Iron-sulfur</keyword>
<feature type="transmembrane region" description="Helical" evidence="16">
    <location>
        <begin position="98"/>
        <end position="115"/>
    </location>
</feature>
<dbReference type="GO" id="GO:0046872">
    <property type="term" value="F:metal ion binding"/>
    <property type="evidence" value="ECO:0007669"/>
    <property type="project" value="UniProtKB-KW"/>
</dbReference>
<name>A0A8J3YAV1_9ACTN</name>
<keyword evidence="11" id="KW-0408">Iron</keyword>
<evidence type="ECO:0000256" key="4">
    <source>
        <dbReference type="ARBA" id="ARBA00012438"/>
    </source>
</evidence>
<evidence type="ECO:0000256" key="16">
    <source>
        <dbReference type="SAM" id="Phobius"/>
    </source>
</evidence>
<evidence type="ECO:0000259" key="17">
    <source>
        <dbReference type="PROSITE" id="PS50109"/>
    </source>
</evidence>
<evidence type="ECO:0000256" key="10">
    <source>
        <dbReference type="ARBA" id="ARBA00022777"/>
    </source>
</evidence>
<dbReference type="GO" id="GO:0005737">
    <property type="term" value="C:cytoplasm"/>
    <property type="evidence" value="ECO:0007669"/>
    <property type="project" value="UniProtKB-SubCell"/>
</dbReference>
<feature type="transmembrane region" description="Helical" evidence="16">
    <location>
        <begin position="176"/>
        <end position="198"/>
    </location>
</feature>
<evidence type="ECO:0000256" key="7">
    <source>
        <dbReference type="ARBA" id="ARBA00022490"/>
    </source>
</evidence>
<dbReference type="PANTHER" id="PTHR24421">
    <property type="entry name" value="NITRATE/NITRITE SENSOR PROTEIN NARX-RELATED"/>
    <property type="match status" value="1"/>
</dbReference>
<dbReference type="GO" id="GO:0046983">
    <property type="term" value="F:protein dimerization activity"/>
    <property type="evidence" value="ECO:0007669"/>
    <property type="project" value="InterPro"/>
</dbReference>
<evidence type="ECO:0000313" key="18">
    <source>
        <dbReference type="EMBL" id="GIJ04442.1"/>
    </source>
</evidence>
<evidence type="ECO:0000256" key="5">
    <source>
        <dbReference type="ARBA" id="ARBA00017322"/>
    </source>
</evidence>
<accession>A0A8J3YAV1</accession>
<keyword evidence="9" id="KW-0479">Metal-binding</keyword>
<keyword evidence="6" id="KW-0004">4Fe-4S</keyword>
<keyword evidence="16" id="KW-0472">Membrane</keyword>
<organism evidence="18 19">
    <name type="scientific">Spirilliplanes yamanashiensis</name>
    <dbReference type="NCBI Taxonomy" id="42233"/>
    <lineage>
        <taxon>Bacteria</taxon>
        <taxon>Bacillati</taxon>
        <taxon>Actinomycetota</taxon>
        <taxon>Actinomycetes</taxon>
        <taxon>Micromonosporales</taxon>
        <taxon>Micromonosporaceae</taxon>
        <taxon>Spirilliplanes</taxon>
    </lineage>
</organism>
<feature type="transmembrane region" description="Helical" evidence="16">
    <location>
        <begin position="39"/>
        <end position="57"/>
    </location>
</feature>
<sequence>MRATVAGPVAGPVVAGVTVLLAAAGGTLALGNGAPPAGLGHLLSVAACAAVGGLVLRHRPGHPVGVLLLGSAACFAALEAGGQAAVRTGVAALAWPQTWLWVPANAGIALAPVFFPDGRLPSPRWRPAAIVFGVLAAVAALTGALRPGPNDQVATSRVPNPLGVAGLQPVADAAGVAFTLAAGAVFVAGGAAVLVAAHRARGVRRQQARWVAYALALTAAVVLGRLAAGLLDDRPGRVWPAPDGPWDVAGAAATTLVPVAVGVAILRHRLFDIDVLIGRTAVFGALSVVVGGSYLAVVAVLGAVEVGGLPGSLAGAAVAAVLFAPARHRLQRRVNLWLYGERDNPYAVLRRLGERLDTVREPGAVLATAAATLREALQLSYVGIEVAGGPSYGTGQRPGRVEEVPLVVAAETVGRLLVGPRPGERELGGRDRRTLADLARPIAGAAHAARLTADLRRSREQLVVAREEERRRLRRDLHDGLGPTLAGLTMRAEAAQETPEPAAARRLLDEVVADARTAVADVRRLVDGLRPAALDTIGLVAAVRTHLAGWPGGGPAVRVEAAGELPELPAATEVAAYRIAVEAVTNARRHAAAGRVAVTFAVAGGRLVLTVADDGRGLPADRRDGVGLPSMRERAAELGGELTLAARPGGGTEIRADLPAVMEG</sequence>
<dbReference type="InterPro" id="IPR005467">
    <property type="entry name" value="His_kinase_dom"/>
</dbReference>
<dbReference type="SUPFAM" id="SSF55874">
    <property type="entry name" value="ATPase domain of HSP90 chaperone/DNA topoisomerase II/histidine kinase"/>
    <property type="match status" value="1"/>
</dbReference>
<dbReference type="PANTHER" id="PTHR24421:SF61">
    <property type="entry name" value="OXYGEN SENSOR HISTIDINE KINASE NREB"/>
    <property type="match status" value="1"/>
</dbReference>
<evidence type="ECO:0000256" key="2">
    <source>
        <dbReference type="ARBA" id="ARBA00001966"/>
    </source>
</evidence>
<evidence type="ECO:0000256" key="9">
    <source>
        <dbReference type="ARBA" id="ARBA00022723"/>
    </source>
</evidence>
<feature type="transmembrane region" description="Helical" evidence="16">
    <location>
        <begin position="127"/>
        <end position="145"/>
    </location>
</feature>
<keyword evidence="19" id="KW-1185">Reference proteome</keyword>
<keyword evidence="16" id="KW-1133">Transmembrane helix</keyword>
<dbReference type="EMBL" id="BOOY01000027">
    <property type="protein sequence ID" value="GIJ04442.1"/>
    <property type="molecule type" value="Genomic_DNA"/>
</dbReference>
<dbReference type="GO" id="GO:0016020">
    <property type="term" value="C:membrane"/>
    <property type="evidence" value="ECO:0007669"/>
    <property type="project" value="InterPro"/>
</dbReference>
<dbReference type="Pfam" id="PF07730">
    <property type="entry name" value="HisKA_3"/>
    <property type="match status" value="1"/>
</dbReference>
<evidence type="ECO:0000256" key="13">
    <source>
        <dbReference type="ARBA" id="ARBA00023014"/>
    </source>
</evidence>
<keyword evidence="7" id="KW-0963">Cytoplasm</keyword>
<comment type="cofactor">
    <cofactor evidence="2">
        <name>[4Fe-4S] cluster</name>
        <dbReference type="ChEBI" id="CHEBI:49883"/>
    </cofactor>
</comment>
<dbReference type="EC" id="2.7.13.3" evidence="4"/>
<dbReference type="InterPro" id="IPR050482">
    <property type="entry name" value="Sensor_HK_TwoCompSys"/>
</dbReference>
<dbReference type="GO" id="GO:0000155">
    <property type="term" value="F:phosphorelay sensor kinase activity"/>
    <property type="evidence" value="ECO:0007669"/>
    <property type="project" value="InterPro"/>
</dbReference>
<keyword evidence="10" id="KW-0418">Kinase</keyword>
<feature type="transmembrane region" description="Helical" evidence="16">
    <location>
        <begin position="280"/>
        <end position="303"/>
    </location>
</feature>
<dbReference type="PROSITE" id="PS50109">
    <property type="entry name" value="HIS_KIN"/>
    <property type="match status" value="1"/>
</dbReference>
<feature type="transmembrane region" description="Helical" evidence="16">
    <location>
        <begin position="248"/>
        <end position="268"/>
    </location>
</feature>
<keyword evidence="8" id="KW-0808">Transferase</keyword>
<keyword evidence="16" id="KW-0812">Transmembrane</keyword>
<dbReference type="Gene3D" id="1.20.5.1930">
    <property type="match status" value="1"/>
</dbReference>
<evidence type="ECO:0000256" key="12">
    <source>
        <dbReference type="ARBA" id="ARBA00023012"/>
    </source>
</evidence>
<dbReference type="Gene3D" id="3.30.565.10">
    <property type="entry name" value="Histidine kinase-like ATPase, C-terminal domain"/>
    <property type="match status" value="1"/>
</dbReference>
<comment type="caution">
    <text evidence="18">The sequence shown here is derived from an EMBL/GenBank/DDBJ whole genome shotgun (WGS) entry which is preliminary data.</text>
</comment>
<evidence type="ECO:0000256" key="8">
    <source>
        <dbReference type="ARBA" id="ARBA00022679"/>
    </source>
</evidence>
<evidence type="ECO:0000313" key="19">
    <source>
        <dbReference type="Proteomes" id="UP000652013"/>
    </source>
</evidence>
<dbReference type="SMART" id="SM00387">
    <property type="entry name" value="HATPase_c"/>
    <property type="match status" value="1"/>
</dbReference>
<dbReference type="GO" id="GO:0051539">
    <property type="term" value="F:4 iron, 4 sulfur cluster binding"/>
    <property type="evidence" value="ECO:0007669"/>
    <property type="project" value="UniProtKB-KW"/>
</dbReference>
<dbReference type="Proteomes" id="UP000652013">
    <property type="component" value="Unassembled WGS sequence"/>
</dbReference>
<keyword evidence="12" id="KW-0902">Two-component regulatory system</keyword>
<reference evidence="18" key="1">
    <citation type="submission" date="2021-01" db="EMBL/GenBank/DDBJ databases">
        <title>Whole genome shotgun sequence of Spirilliplanes yamanashiensis NBRC 15828.</title>
        <authorList>
            <person name="Komaki H."/>
            <person name="Tamura T."/>
        </authorList>
    </citation>
    <scope>NUCLEOTIDE SEQUENCE</scope>
    <source>
        <strain evidence="18">NBRC 15828</strain>
    </source>
</reference>
<comment type="function">
    <text evidence="14">Member of the two-component regulatory system NreB/NreC involved in the control of dissimilatory nitrate/nitrite reduction in response to oxygen. NreB functions as a direct oxygen sensor histidine kinase which is autophosphorylated, in the absence of oxygen, probably at the conserved histidine residue, and transfers its phosphate group probably to a conserved aspartate residue of NreC. NreB/NreC activates the expression of the nitrate (narGHJI) and nitrite (nir) reductase operons, as well as the putative nitrate transporter gene narT.</text>
</comment>
<feature type="transmembrane region" description="Helical" evidence="16">
    <location>
        <begin position="210"/>
        <end position="228"/>
    </location>
</feature>
<protein>
    <recommendedName>
        <fullName evidence="5">Oxygen sensor histidine kinase NreB</fullName>
        <ecNumber evidence="4">2.7.13.3</ecNumber>
    </recommendedName>
    <alternativeName>
        <fullName evidence="15">Nitrogen regulation protein B</fullName>
    </alternativeName>
</protein>
<evidence type="ECO:0000256" key="3">
    <source>
        <dbReference type="ARBA" id="ARBA00004496"/>
    </source>
</evidence>
<dbReference type="PRINTS" id="PR00344">
    <property type="entry name" value="BCTRLSENSOR"/>
</dbReference>
<feature type="transmembrane region" description="Helical" evidence="16">
    <location>
        <begin position="309"/>
        <end position="326"/>
    </location>
</feature>
<dbReference type="InterPro" id="IPR011712">
    <property type="entry name" value="Sig_transdc_His_kin_sub3_dim/P"/>
</dbReference>
<comment type="subcellular location">
    <subcellularLocation>
        <location evidence="3">Cytoplasm</location>
    </subcellularLocation>
</comment>
<dbReference type="InterPro" id="IPR004358">
    <property type="entry name" value="Sig_transdc_His_kin-like_C"/>
</dbReference>
<gene>
    <name evidence="18" type="ORF">Sya03_37940</name>
</gene>
<dbReference type="Pfam" id="PF02518">
    <property type="entry name" value="HATPase_c"/>
    <property type="match status" value="1"/>
</dbReference>
<dbReference type="InterPro" id="IPR036890">
    <property type="entry name" value="HATPase_C_sf"/>
</dbReference>
<feature type="transmembrane region" description="Helical" evidence="16">
    <location>
        <begin position="64"/>
        <end position="86"/>
    </location>
</feature>
<dbReference type="RefSeq" id="WP_203939676.1">
    <property type="nucleotide sequence ID" value="NZ_BAAAGJ010000005.1"/>
</dbReference>
<evidence type="ECO:0000256" key="1">
    <source>
        <dbReference type="ARBA" id="ARBA00000085"/>
    </source>
</evidence>
<dbReference type="CDD" id="cd16917">
    <property type="entry name" value="HATPase_UhpB-NarQ-NarX-like"/>
    <property type="match status" value="1"/>
</dbReference>
<dbReference type="AlphaFoldDB" id="A0A8J3YAV1"/>
<evidence type="ECO:0000256" key="11">
    <source>
        <dbReference type="ARBA" id="ARBA00023004"/>
    </source>
</evidence>
<evidence type="ECO:0000256" key="14">
    <source>
        <dbReference type="ARBA" id="ARBA00024827"/>
    </source>
</evidence>
<proteinExistence type="predicted"/>
<evidence type="ECO:0000256" key="15">
    <source>
        <dbReference type="ARBA" id="ARBA00030800"/>
    </source>
</evidence>